<dbReference type="InterPro" id="IPR050444">
    <property type="entry name" value="Polyketide_Synthase"/>
</dbReference>
<gene>
    <name evidence="3" type="ORF">ABVK25_001966</name>
</gene>
<organism evidence="3 4">
    <name type="scientific">Lepraria finkii</name>
    <dbReference type="NCBI Taxonomy" id="1340010"/>
    <lineage>
        <taxon>Eukaryota</taxon>
        <taxon>Fungi</taxon>
        <taxon>Dikarya</taxon>
        <taxon>Ascomycota</taxon>
        <taxon>Pezizomycotina</taxon>
        <taxon>Lecanoromycetes</taxon>
        <taxon>OSLEUM clade</taxon>
        <taxon>Lecanoromycetidae</taxon>
        <taxon>Lecanorales</taxon>
        <taxon>Lecanorineae</taxon>
        <taxon>Stereocaulaceae</taxon>
        <taxon>Lepraria</taxon>
    </lineage>
</organism>
<dbReference type="InterPro" id="IPR036736">
    <property type="entry name" value="ACP-like_sf"/>
</dbReference>
<feature type="domain" description="Carrier" evidence="2">
    <location>
        <begin position="152"/>
        <end position="197"/>
    </location>
</feature>
<evidence type="ECO:0000313" key="3">
    <source>
        <dbReference type="EMBL" id="KAL2057582.1"/>
    </source>
</evidence>
<dbReference type="InterPro" id="IPR009081">
    <property type="entry name" value="PP-bd_ACP"/>
</dbReference>
<dbReference type="Pfam" id="PF23297">
    <property type="entry name" value="ACP_SdgA_C"/>
    <property type="match status" value="1"/>
</dbReference>
<dbReference type="PANTHER" id="PTHR45681:SF6">
    <property type="entry name" value="POLYKETIDE SYNTHASE 37"/>
    <property type="match status" value="1"/>
</dbReference>
<dbReference type="Gene3D" id="3.40.50.720">
    <property type="entry name" value="NAD(P)-binding Rossmann-like Domain"/>
    <property type="match status" value="1"/>
</dbReference>
<dbReference type="Proteomes" id="UP001590951">
    <property type="component" value="Unassembled WGS sequence"/>
</dbReference>
<protein>
    <recommendedName>
        <fullName evidence="2">Carrier domain-containing protein</fullName>
    </recommendedName>
</protein>
<dbReference type="PANTHER" id="PTHR45681">
    <property type="entry name" value="POLYKETIDE SYNTHASE 44-RELATED"/>
    <property type="match status" value="1"/>
</dbReference>
<accession>A0ABR4BIE1</accession>
<name>A0ABR4BIE1_9LECA</name>
<dbReference type="PROSITE" id="PS50075">
    <property type="entry name" value="CARRIER"/>
    <property type="match status" value="1"/>
</dbReference>
<evidence type="ECO:0000259" key="2">
    <source>
        <dbReference type="PROSITE" id="PS50075"/>
    </source>
</evidence>
<dbReference type="Gene3D" id="1.10.1200.10">
    <property type="entry name" value="ACP-like"/>
    <property type="match status" value="1"/>
</dbReference>
<sequence>MWSSWTAIFGTATQTNYLAASARHRQSLGLPAISMDLNQIFNIGAFKRVPGYATSLTRNGLYGSEAYDVLQYCDAAIASSKSITSSVSPYNPLASAQLLAGIDAAGLKDLSVTHPLEGMAWYHDLRFSQILQATRNLASENSETARNFDSSDSNATTSQRILKKLAQLLYISTDDIDVTRPISKYGIDNMVAVELRN</sequence>
<dbReference type="EMBL" id="JBHFEH010000004">
    <property type="protein sequence ID" value="KAL2057582.1"/>
    <property type="molecule type" value="Genomic_DNA"/>
</dbReference>
<proteinExistence type="predicted"/>
<keyword evidence="4" id="KW-1185">Reference proteome</keyword>
<reference evidence="3 4" key="1">
    <citation type="submission" date="2024-09" db="EMBL/GenBank/DDBJ databases">
        <title>Rethinking Asexuality: The Enigmatic Case of Functional Sexual Genes in Lepraria (Stereocaulaceae).</title>
        <authorList>
            <person name="Doellman M."/>
            <person name="Sun Y."/>
            <person name="Barcenas-Pena A."/>
            <person name="Lumbsch H.T."/>
            <person name="Grewe F."/>
        </authorList>
    </citation>
    <scope>NUCLEOTIDE SEQUENCE [LARGE SCALE GENOMIC DNA]</scope>
    <source>
        <strain evidence="3 4">Grewe 0041</strain>
    </source>
</reference>
<evidence type="ECO:0000256" key="1">
    <source>
        <dbReference type="ARBA" id="ARBA00022679"/>
    </source>
</evidence>
<keyword evidence="1" id="KW-0808">Transferase</keyword>
<evidence type="ECO:0000313" key="4">
    <source>
        <dbReference type="Proteomes" id="UP001590951"/>
    </source>
</evidence>
<comment type="caution">
    <text evidence="3">The sequence shown here is derived from an EMBL/GenBank/DDBJ whole genome shotgun (WGS) entry which is preliminary data.</text>
</comment>